<keyword evidence="2" id="KW-0813">Transport</keyword>
<proteinExistence type="predicted"/>
<gene>
    <name evidence="8" type="ORF">M0R45_010500</name>
</gene>
<evidence type="ECO:0000256" key="1">
    <source>
        <dbReference type="ARBA" id="ARBA00004141"/>
    </source>
</evidence>
<evidence type="ECO:0000256" key="4">
    <source>
        <dbReference type="ARBA" id="ARBA00022989"/>
    </source>
</evidence>
<protein>
    <recommendedName>
        <fullName evidence="7">ABC-2 type transporter transmembrane domain-containing protein</fullName>
    </recommendedName>
</protein>
<comment type="subcellular location">
    <subcellularLocation>
        <location evidence="1">Membrane</location>
        <topology evidence="1">Multi-pass membrane protein</topology>
    </subcellularLocation>
</comment>
<feature type="transmembrane region" description="Helical" evidence="6">
    <location>
        <begin position="150"/>
        <end position="173"/>
    </location>
</feature>
<evidence type="ECO:0000256" key="6">
    <source>
        <dbReference type="SAM" id="Phobius"/>
    </source>
</evidence>
<evidence type="ECO:0000256" key="2">
    <source>
        <dbReference type="ARBA" id="ARBA00022448"/>
    </source>
</evidence>
<dbReference type="Pfam" id="PF01061">
    <property type="entry name" value="ABC2_membrane"/>
    <property type="match status" value="1"/>
</dbReference>
<accession>A0AAW1Y773</accession>
<organism evidence="8 9">
    <name type="scientific">Rubus argutus</name>
    <name type="common">Southern blackberry</name>
    <dbReference type="NCBI Taxonomy" id="59490"/>
    <lineage>
        <taxon>Eukaryota</taxon>
        <taxon>Viridiplantae</taxon>
        <taxon>Streptophyta</taxon>
        <taxon>Embryophyta</taxon>
        <taxon>Tracheophyta</taxon>
        <taxon>Spermatophyta</taxon>
        <taxon>Magnoliopsida</taxon>
        <taxon>eudicotyledons</taxon>
        <taxon>Gunneridae</taxon>
        <taxon>Pentapetalae</taxon>
        <taxon>rosids</taxon>
        <taxon>fabids</taxon>
        <taxon>Rosales</taxon>
        <taxon>Rosaceae</taxon>
        <taxon>Rosoideae</taxon>
        <taxon>Rosoideae incertae sedis</taxon>
        <taxon>Rubus</taxon>
    </lineage>
</organism>
<dbReference type="PANTHER" id="PTHR19241">
    <property type="entry name" value="ATP-BINDING CASSETTE TRANSPORTER"/>
    <property type="match status" value="1"/>
</dbReference>
<dbReference type="GO" id="GO:0005886">
    <property type="term" value="C:plasma membrane"/>
    <property type="evidence" value="ECO:0007669"/>
    <property type="project" value="UniProtKB-ARBA"/>
</dbReference>
<keyword evidence="4 6" id="KW-1133">Transmembrane helix</keyword>
<feature type="transmembrane region" description="Helical" evidence="6">
    <location>
        <begin position="43"/>
        <end position="67"/>
    </location>
</feature>
<evidence type="ECO:0000256" key="3">
    <source>
        <dbReference type="ARBA" id="ARBA00022692"/>
    </source>
</evidence>
<name>A0AAW1Y773_RUBAR</name>
<reference evidence="8 9" key="1">
    <citation type="journal article" date="2023" name="G3 (Bethesda)">
        <title>A chromosome-length genome assembly and annotation of blackberry (Rubus argutus, cv. 'Hillquist').</title>
        <authorList>
            <person name="Bruna T."/>
            <person name="Aryal R."/>
            <person name="Dudchenko O."/>
            <person name="Sargent D.J."/>
            <person name="Mead D."/>
            <person name="Buti M."/>
            <person name="Cavallini A."/>
            <person name="Hytonen T."/>
            <person name="Andres J."/>
            <person name="Pham M."/>
            <person name="Weisz D."/>
            <person name="Mascagni F."/>
            <person name="Usai G."/>
            <person name="Natali L."/>
            <person name="Bassil N."/>
            <person name="Fernandez G.E."/>
            <person name="Lomsadze A."/>
            <person name="Armour M."/>
            <person name="Olukolu B."/>
            <person name="Poorten T."/>
            <person name="Britton C."/>
            <person name="Davik J."/>
            <person name="Ashrafi H."/>
            <person name="Aiden E.L."/>
            <person name="Borodovsky M."/>
            <person name="Worthington M."/>
        </authorList>
    </citation>
    <scope>NUCLEOTIDE SEQUENCE [LARGE SCALE GENOMIC DNA]</scope>
    <source>
        <strain evidence="8">PI 553951</strain>
    </source>
</reference>
<dbReference type="Proteomes" id="UP001457282">
    <property type="component" value="Unassembled WGS sequence"/>
</dbReference>
<dbReference type="AlphaFoldDB" id="A0AAW1Y773"/>
<feature type="transmembrane region" description="Helical" evidence="6">
    <location>
        <begin position="6"/>
        <end position="31"/>
    </location>
</feature>
<evidence type="ECO:0000313" key="8">
    <source>
        <dbReference type="EMBL" id="KAK9944960.1"/>
    </source>
</evidence>
<evidence type="ECO:0000256" key="5">
    <source>
        <dbReference type="ARBA" id="ARBA00023136"/>
    </source>
</evidence>
<feature type="transmembrane region" description="Helical" evidence="6">
    <location>
        <begin position="105"/>
        <end position="124"/>
    </location>
</feature>
<sequence>MYSPLAYAFAQVAIELPYVFAQTILYGVIVYAMIGFEWTVTKFLWYLFFMYFTFLYFTFYGMMGVAFTPNQHVAAISASAFYAVWNVFSGFIIPRTRIPIWWRWYYWACPMAWSLYGLATSQFGDLQNKLETGETVEEFMRSYFGFKHEFLGVVAAVVAGFAVLFAFVFALSIKMLNFQRR</sequence>
<feature type="transmembrane region" description="Helical" evidence="6">
    <location>
        <begin position="73"/>
        <end position="93"/>
    </location>
</feature>
<keyword evidence="3 6" id="KW-0812">Transmembrane</keyword>
<evidence type="ECO:0000313" key="9">
    <source>
        <dbReference type="Proteomes" id="UP001457282"/>
    </source>
</evidence>
<dbReference type="InterPro" id="IPR013525">
    <property type="entry name" value="ABC2_TM"/>
</dbReference>
<dbReference type="EMBL" id="JBEDUW010000002">
    <property type="protein sequence ID" value="KAK9944960.1"/>
    <property type="molecule type" value="Genomic_DNA"/>
</dbReference>
<evidence type="ECO:0000259" key="7">
    <source>
        <dbReference type="Pfam" id="PF01061"/>
    </source>
</evidence>
<feature type="domain" description="ABC-2 type transporter transmembrane" evidence="7">
    <location>
        <begin position="1"/>
        <end position="123"/>
    </location>
</feature>
<dbReference type="GO" id="GO:0140359">
    <property type="term" value="F:ABC-type transporter activity"/>
    <property type="evidence" value="ECO:0007669"/>
    <property type="project" value="InterPro"/>
</dbReference>
<keyword evidence="5 6" id="KW-0472">Membrane</keyword>
<comment type="caution">
    <text evidence="8">The sequence shown here is derived from an EMBL/GenBank/DDBJ whole genome shotgun (WGS) entry which is preliminary data.</text>
</comment>
<keyword evidence="9" id="KW-1185">Reference proteome</keyword>